<evidence type="ECO:0000313" key="1">
    <source>
        <dbReference type="EMBL" id="EMY32227.1"/>
    </source>
</evidence>
<keyword evidence="1" id="KW-0548">Nucleotidyltransferase</keyword>
<keyword evidence="1" id="KW-0808">Transferase</keyword>
<accession>N1UWM6</accession>
<dbReference type="Proteomes" id="UP000010729">
    <property type="component" value="Unassembled WGS sequence"/>
</dbReference>
<reference evidence="1 2" key="1">
    <citation type="journal article" date="2013" name="Genome Announc.">
        <title>Draft Genome Sequence of Arthrobacter crystallopoietes Strain BAB-32, Revealing Genes for Bioremediation.</title>
        <authorList>
            <person name="Joshi M.N."/>
            <person name="Pandit A.S."/>
            <person name="Sharma A."/>
            <person name="Pandya R.V."/>
            <person name="Desai S.M."/>
            <person name="Saxena A.K."/>
            <person name="Bagatharia S.B."/>
        </authorList>
    </citation>
    <scope>NUCLEOTIDE SEQUENCE [LARGE SCALE GENOMIC DNA]</scope>
    <source>
        <strain evidence="1 2">BAB-32</strain>
    </source>
</reference>
<name>N1UWM6_9MICC</name>
<sequence length="68" mass="6919">MRRGHPLVFDGAHAAAAAALAAGDAGARTYLAEHPELVDLVDCSDLGSAADVDTPADLPLLQDHGRDG</sequence>
<dbReference type="GO" id="GO:0016779">
    <property type="term" value="F:nucleotidyltransferase activity"/>
    <property type="evidence" value="ECO:0007669"/>
    <property type="project" value="UniProtKB-KW"/>
</dbReference>
<keyword evidence="2" id="KW-1185">Reference proteome</keyword>
<dbReference type="Gene3D" id="3.90.550.10">
    <property type="entry name" value="Spore Coat Polysaccharide Biosynthesis Protein SpsA, Chain A"/>
    <property type="match status" value="1"/>
</dbReference>
<evidence type="ECO:0000313" key="2">
    <source>
        <dbReference type="Proteomes" id="UP000010729"/>
    </source>
</evidence>
<comment type="caution">
    <text evidence="1">The sequence shown here is derived from an EMBL/GenBank/DDBJ whole genome shotgun (WGS) entry which is preliminary data.</text>
</comment>
<gene>
    <name evidence="1" type="ORF">D477_021253</name>
</gene>
<dbReference type="InterPro" id="IPR029044">
    <property type="entry name" value="Nucleotide-diphossugar_trans"/>
</dbReference>
<organism evidence="1 2">
    <name type="scientific">Arthrobacter crystallopoietes BAB-32</name>
    <dbReference type="NCBI Taxonomy" id="1246476"/>
    <lineage>
        <taxon>Bacteria</taxon>
        <taxon>Bacillati</taxon>
        <taxon>Actinomycetota</taxon>
        <taxon>Actinomycetes</taxon>
        <taxon>Micrococcales</taxon>
        <taxon>Micrococcaceae</taxon>
        <taxon>Crystallibacter</taxon>
    </lineage>
</organism>
<dbReference type="AlphaFoldDB" id="N1UWM6"/>
<dbReference type="EMBL" id="ANPE02000312">
    <property type="protein sequence ID" value="EMY32227.1"/>
    <property type="molecule type" value="Genomic_DNA"/>
</dbReference>
<proteinExistence type="predicted"/>
<protein>
    <submittedName>
        <fullName evidence="1">Molybdenum cofactor cytidylyltransferase</fullName>
    </submittedName>
</protein>